<evidence type="ECO:0000313" key="3">
    <source>
        <dbReference type="Proteomes" id="UP000322234"/>
    </source>
</evidence>
<dbReference type="Proteomes" id="UP000322234">
    <property type="component" value="Unassembled WGS sequence"/>
</dbReference>
<feature type="compositionally biased region" description="Basic and acidic residues" evidence="1">
    <location>
        <begin position="193"/>
        <end position="209"/>
    </location>
</feature>
<keyword evidence="3" id="KW-1185">Reference proteome</keyword>
<feature type="compositionally biased region" description="Low complexity" evidence="1">
    <location>
        <begin position="210"/>
        <end position="228"/>
    </location>
</feature>
<feature type="compositionally biased region" description="Polar residues" evidence="1">
    <location>
        <begin position="106"/>
        <end position="133"/>
    </location>
</feature>
<feature type="compositionally biased region" description="Polar residues" evidence="1">
    <location>
        <begin position="62"/>
        <end position="71"/>
    </location>
</feature>
<gene>
    <name evidence="2" type="ORF">E5288_WYG000463</name>
</gene>
<dbReference type="AlphaFoldDB" id="A0A6B0QVJ3"/>
<feature type="region of interest" description="Disordered" evidence="1">
    <location>
        <begin position="1"/>
        <end position="33"/>
    </location>
</feature>
<proteinExistence type="predicted"/>
<sequence length="351" mass="36075">MTTVPSGEARATSTPSDGDSRSTDIPAVGSQSQVPLLADDLVSLDAVTSAERQDVDQASIEPATSGTTSESGDADKHEAAEGQAQEPREATALPADPAPGALKNSLGFQNLVQKGLLQDSSGTQNPQIFQVNSLVEEATPQAVATPDREQEPATATPSAEAQSPQNVEAQPIVSTADPKDQLDPGTADTPETVEEKPEGPEALNPDHDASLSAPASPGPGASAPGTGPLDSTAGEENSYMRSMTSLLGGGEGSISSLADILVWSDATMGLATGFLATGRGSVSDLLYSPGPSLRSVSSILGRASSALSSRLVVRTRLALRSVTHVLESVEQRTIEGIRSAMYYLTSHLTPH</sequence>
<feature type="compositionally biased region" description="Polar residues" evidence="1">
    <location>
        <begin position="1"/>
        <end position="17"/>
    </location>
</feature>
<reference evidence="2" key="1">
    <citation type="submission" date="2019-10" db="EMBL/GenBank/DDBJ databases">
        <title>The sequence and de novo assembly of the wild yak genome.</title>
        <authorList>
            <person name="Liu Y."/>
        </authorList>
    </citation>
    <scope>NUCLEOTIDE SEQUENCE [LARGE SCALE GENOMIC DNA]</scope>
    <source>
        <strain evidence="2">WY2019</strain>
    </source>
</reference>
<name>A0A6B0QVJ3_9CETA</name>
<feature type="compositionally biased region" description="Polar residues" evidence="1">
    <location>
        <begin position="153"/>
        <end position="168"/>
    </location>
</feature>
<comment type="caution">
    <text evidence="2">The sequence shown here is derived from an EMBL/GenBank/DDBJ whole genome shotgun (WGS) entry which is preliminary data.</text>
</comment>
<accession>A0A6B0QVJ3</accession>
<feature type="region of interest" description="Disordered" evidence="1">
    <location>
        <begin position="48"/>
        <end position="235"/>
    </location>
</feature>
<dbReference type="InterPro" id="IPR031460">
    <property type="entry name" value="DUF4678"/>
</dbReference>
<dbReference type="PANTHER" id="PTHR37365">
    <property type="entry name" value="TESTIS-EXPRESSED PROTEIN 44"/>
    <property type="match status" value="1"/>
</dbReference>
<dbReference type="PANTHER" id="PTHR37365:SF1">
    <property type="entry name" value="TESTIS-EXPRESSED PROTEIN 44"/>
    <property type="match status" value="1"/>
</dbReference>
<evidence type="ECO:0000256" key="1">
    <source>
        <dbReference type="SAM" id="MobiDB-lite"/>
    </source>
</evidence>
<protein>
    <submittedName>
        <fullName evidence="2">Uncharacterized protein</fullName>
    </submittedName>
</protein>
<dbReference type="Pfam" id="PF15727">
    <property type="entry name" value="DUF4678"/>
    <property type="match status" value="1"/>
</dbReference>
<dbReference type="EMBL" id="VBQZ03000001">
    <property type="protein sequence ID" value="MXQ79363.1"/>
    <property type="molecule type" value="Genomic_DNA"/>
</dbReference>
<organism evidence="2 3">
    <name type="scientific">Bos mutus</name>
    <name type="common">wild yak</name>
    <dbReference type="NCBI Taxonomy" id="72004"/>
    <lineage>
        <taxon>Eukaryota</taxon>
        <taxon>Metazoa</taxon>
        <taxon>Chordata</taxon>
        <taxon>Craniata</taxon>
        <taxon>Vertebrata</taxon>
        <taxon>Euteleostomi</taxon>
        <taxon>Mammalia</taxon>
        <taxon>Eutheria</taxon>
        <taxon>Laurasiatheria</taxon>
        <taxon>Artiodactyla</taxon>
        <taxon>Ruminantia</taxon>
        <taxon>Pecora</taxon>
        <taxon>Bovidae</taxon>
        <taxon>Bovinae</taxon>
        <taxon>Bos</taxon>
    </lineage>
</organism>
<evidence type="ECO:0000313" key="2">
    <source>
        <dbReference type="EMBL" id="MXQ79363.1"/>
    </source>
</evidence>